<reference evidence="2 3" key="1">
    <citation type="submission" date="2021-08" db="EMBL/GenBank/DDBJ databases">
        <title>Comparative Genomics Analysis of the Genus Qipengyuania Reveals Extensive Genetic Diversity and Metabolic Versatility, Including the Description of Fifteen Novel Species.</title>
        <authorList>
            <person name="Liu Y."/>
        </authorList>
    </citation>
    <scope>NUCLEOTIDE SEQUENCE [LARGE SCALE GENOMIC DNA]</scope>
    <source>
        <strain evidence="2 3">6D47A</strain>
    </source>
</reference>
<evidence type="ECO:0000313" key="2">
    <source>
        <dbReference type="EMBL" id="MBX7482822.1"/>
    </source>
</evidence>
<keyword evidence="3" id="KW-1185">Reference proteome</keyword>
<comment type="caution">
    <text evidence="2">The sequence shown here is derived from an EMBL/GenBank/DDBJ whole genome shotgun (WGS) entry which is preliminary data.</text>
</comment>
<feature type="compositionally biased region" description="Basic and acidic residues" evidence="1">
    <location>
        <begin position="19"/>
        <end position="34"/>
    </location>
</feature>
<gene>
    <name evidence="2" type="ORF">K3174_09765</name>
</gene>
<dbReference type="EMBL" id="JAIGNO010000005">
    <property type="protein sequence ID" value="MBX7482822.1"/>
    <property type="molecule type" value="Genomic_DNA"/>
</dbReference>
<sequence>MAKRGRTNRDETSPIEGATGDKLERAADPADRRNGKVAGPSTNPATNFIIHDIVLRSAGRLSRMAVEKALLGRQYGTEFAKDAVENRSVLHTLATYGVTKVATRSLPGALIVGTGIALKVLFDRSQSKRKARRDGYRALRKQAQRDDAN</sequence>
<dbReference type="RefSeq" id="WP_221558081.1">
    <property type="nucleotide sequence ID" value="NZ_JAIGNO010000005.1"/>
</dbReference>
<evidence type="ECO:0000256" key="1">
    <source>
        <dbReference type="SAM" id="MobiDB-lite"/>
    </source>
</evidence>
<accession>A0ABS7J678</accession>
<feature type="region of interest" description="Disordered" evidence="1">
    <location>
        <begin position="1"/>
        <end position="42"/>
    </location>
</feature>
<proteinExistence type="predicted"/>
<protein>
    <submittedName>
        <fullName evidence="2">Uncharacterized protein</fullName>
    </submittedName>
</protein>
<organism evidence="2 3">
    <name type="scientific">Qipengyuania qiaonensis</name>
    <dbReference type="NCBI Taxonomy" id="2867240"/>
    <lineage>
        <taxon>Bacteria</taxon>
        <taxon>Pseudomonadati</taxon>
        <taxon>Pseudomonadota</taxon>
        <taxon>Alphaproteobacteria</taxon>
        <taxon>Sphingomonadales</taxon>
        <taxon>Erythrobacteraceae</taxon>
        <taxon>Qipengyuania</taxon>
    </lineage>
</organism>
<evidence type="ECO:0000313" key="3">
    <source>
        <dbReference type="Proteomes" id="UP000755104"/>
    </source>
</evidence>
<name>A0ABS7J678_9SPHN</name>
<dbReference type="Proteomes" id="UP000755104">
    <property type="component" value="Unassembled WGS sequence"/>
</dbReference>